<feature type="region of interest" description="Disordered" evidence="1">
    <location>
        <begin position="198"/>
        <end position="229"/>
    </location>
</feature>
<proteinExistence type="predicted"/>
<gene>
    <name evidence="2" type="ORF">M0813_13737</name>
</gene>
<feature type="compositionally biased region" description="Polar residues" evidence="1">
    <location>
        <begin position="165"/>
        <end position="174"/>
    </location>
</feature>
<organism evidence="2 3">
    <name type="scientific">Anaeramoeba flamelloides</name>
    <dbReference type="NCBI Taxonomy" id="1746091"/>
    <lineage>
        <taxon>Eukaryota</taxon>
        <taxon>Metamonada</taxon>
        <taxon>Anaeramoebidae</taxon>
        <taxon>Anaeramoeba</taxon>
    </lineage>
</organism>
<reference evidence="2" key="1">
    <citation type="submission" date="2022-08" db="EMBL/GenBank/DDBJ databases">
        <title>Novel sulfate-reducing endosymbionts in the free-living metamonad Anaeramoeba.</title>
        <authorList>
            <person name="Jerlstrom-Hultqvist J."/>
            <person name="Cepicka I."/>
            <person name="Gallot-Lavallee L."/>
            <person name="Salas-Leiva D."/>
            <person name="Curtis B.A."/>
            <person name="Zahonova K."/>
            <person name="Pipaliya S."/>
            <person name="Dacks J."/>
            <person name="Roger A.J."/>
        </authorList>
    </citation>
    <scope>NUCLEOTIDE SEQUENCE</scope>
    <source>
        <strain evidence="2">Schooner1</strain>
    </source>
</reference>
<evidence type="ECO:0000256" key="1">
    <source>
        <dbReference type="SAM" id="MobiDB-lite"/>
    </source>
</evidence>
<evidence type="ECO:0000313" key="3">
    <source>
        <dbReference type="Proteomes" id="UP001150062"/>
    </source>
</evidence>
<feature type="compositionally biased region" description="Acidic residues" evidence="1">
    <location>
        <begin position="148"/>
        <end position="161"/>
    </location>
</feature>
<feature type="region of interest" description="Disordered" evidence="1">
    <location>
        <begin position="65"/>
        <end position="98"/>
    </location>
</feature>
<dbReference type="EMBL" id="JAOAOG010000037">
    <property type="protein sequence ID" value="KAJ6252875.1"/>
    <property type="molecule type" value="Genomic_DNA"/>
</dbReference>
<feature type="region of interest" description="Disordered" evidence="1">
    <location>
        <begin position="134"/>
        <end position="176"/>
    </location>
</feature>
<accession>A0ABQ8Z7L1</accession>
<name>A0ABQ8Z7L1_9EUKA</name>
<dbReference type="Proteomes" id="UP001150062">
    <property type="component" value="Unassembled WGS sequence"/>
</dbReference>
<keyword evidence="3" id="KW-1185">Reference proteome</keyword>
<feature type="compositionally biased region" description="Basic residues" evidence="1">
    <location>
        <begin position="71"/>
        <end position="98"/>
    </location>
</feature>
<evidence type="ECO:0000313" key="2">
    <source>
        <dbReference type="EMBL" id="KAJ6252875.1"/>
    </source>
</evidence>
<sequence length="702" mass="83427">MQNSSKPFPHNLNPIFLETTNWVLKEMIQTKKTLAKKNKKNIWCVWHGQTCSKLNSVQYSHQMHGGVNEFKKKRNTGQKKKRKTEQKRKSSTKQKKTKTRSQFLCKNCYDLWYGWNNLGNPIIKTWEEWLNELNDQESSESDTTNTDTDSEYKDDGEDEENGKETSNLTHQPSYNEEELRIYRMTEEANGRELQTKIFEKQEQEKREKKEEEKRNNIERLQKKFQPKEDQIIRQKSLESGKEPLKPSINSELSRPHSNYMVDSDQMILLLNNVHCPCGRKKMLIEIKEGYGSFKAVLLCPNCPLKQWEANQEDFYFSKKIEQIETHERKQIKNKTKFKTEIGQRKIIASILSGNFYENYREQMELLGLSYLKKSSYYRTIRSLIKETNALFLKHLEENRIKMDLQNLTICIDAGWSSRRNANECCFIVIDQKTQLLFDLIVVTREIYSGASGNMEAEAAKIFCEKHKKKINLVGVVKDGDTKLAKIFEAAWNNVIILKDLNHLLKNLREKIQKEPTFTCVKNIKLSMTQWIRSKCKKSWHNLELKIHLQLSIFHFLNYHHCCDHIEHLKDRYDFPDLNIKDKRFLIEKKIKIQNNISNYLNILNNNKEILQKKLQFKNGAKRERKNWKHVINEINNKYNYFFEKKINLYNNNINFYQESEIEDESLFKLSPQLIELSNLIDEISDRSEEFLPLDLLIKMKVL</sequence>
<comment type="caution">
    <text evidence="2">The sequence shown here is derived from an EMBL/GenBank/DDBJ whole genome shotgun (WGS) entry which is preliminary data.</text>
</comment>
<protein>
    <submittedName>
        <fullName evidence="2">Uncharacterized protein</fullName>
    </submittedName>
</protein>